<feature type="domain" description="Nephrocystin 3-like N-terminal" evidence="2">
    <location>
        <begin position="25"/>
        <end position="192"/>
    </location>
</feature>
<dbReference type="InterPro" id="IPR027417">
    <property type="entry name" value="P-loop_NTPase"/>
</dbReference>
<evidence type="ECO:0000313" key="4">
    <source>
        <dbReference type="Proteomes" id="UP001408356"/>
    </source>
</evidence>
<dbReference type="Gene3D" id="3.40.50.300">
    <property type="entry name" value="P-loop containing nucleotide triphosphate hydrolases"/>
    <property type="match status" value="1"/>
</dbReference>
<dbReference type="Proteomes" id="UP001408356">
    <property type="component" value="Unassembled WGS sequence"/>
</dbReference>
<dbReference type="EMBL" id="JARVKF010000396">
    <property type="protein sequence ID" value="KAK9417592.1"/>
    <property type="molecule type" value="Genomic_DNA"/>
</dbReference>
<evidence type="ECO:0000256" key="1">
    <source>
        <dbReference type="ARBA" id="ARBA00022737"/>
    </source>
</evidence>
<evidence type="ECO:0000313" key="3">
    <source>
        <dbReference type="EMBL" id="KAK9417592.1"/>
    </source>
</evidence>
<name>A0ABR2USD9_9PEZI</name>
<dbReference type="InterPro" id="IPR056884">
    <property type="entry name" value="NPHP3-like_N"/>
</dbReference>
<gene>
    <name evidence="3" type="ORF">SUNI508_01349</name>
</gene>
<proteinExistence type="predicted"/>
<reference evidence="3 4" key="1">
    <citation type="journal article" date="2024" name="J. Plant Pathol.">
        <title>Sequence and assembly of the genome of Seiridium unicorne, isolate CBS 538.82, causal agent of cypress canker disease.</title>
        <authorList>
            <person name="Scali E."/>
            <person name="Rocca G.D."/>
            <person name="Danti R."/>
            <person name="Garbelotto M."/>
            <person name="Barberini S."/>
            <person name="Baroncelli R."/>
            <person name="Emiliani G."/>
        </authorList>
    </citation>
    <scope>NUCLEOTIDE SEQUENCE [LARGE SCALE GENOMIC DNA]</scope>
    <source>
        <strain evidence="3 4">BM-138-508</strain>
    </source>
</reference>
<dbReference type="PANTHER" id="PTHR10039">
    <property type="entry name" value="AMELOGENIN"/>
    <property type="match status" value="1"/>
</dbReference>
<keyword evidence="4" id="KW-1185">Reference proteome</keyword>
<sequence>MYQDNTHVSSQYDLGPDISEALFDNVLRGDVFNAWKLKANFSQLRVVGGPGSGKSALASIVARRLRESYSRNGHVIATVFVHPQMQWDQRHREALLFEILRQLHENSNSCGGPNAPGLEPVTTRLRAVQDQGLESDTILILQQALKERLAELEQAFLILDGTNRCDWLSTRLLENDLLDLESSGLKVLITSRTLAFDEEEWSETSCDVCFKEALQIYWRCDSGKHEEVYISCQQCHQSNEICPNSECLARDSYIQPYTRRRIDMYEAVSGTLSSFVAQDLETEHGDMGLNSTAPDKPPLSRLGYALLNSRRPHAAQWLRDHITNLADCNIALARLRIDIAHENMSAIEEAEALPGGLPYALTAFFDAVINGIQAQEEFDSGLGLKTLALWADGAESEDDLVEQLVSLGGVAESECTIDRILYATRGCLMVGKLEDKPILPYSYTFRTYVTGGYCGVVDKMRAELGRSRDALD</sequence>
<dbReference type="PANTHER" id="PTHR10039:SF14">
    <property type="entry name" value="NACHT DOMAIN-CONTAINING PROTEIN"/>
    <property type="match status" value="1"/>
</dbReference>
<organism evidence="3 4">
    <name type="scientific">Seiridium unicorne</name>
    <dbReference type="NCBI Taxonomy" id="138068"/>
    <lineage>
        <taxon>Eukaryota</taxon>
        <taxon>Fungi</taxon>
        <taxon>Dikarya</taxon>
        <taxon>Ascomycota</taxon>
        <taxon>Pezizomycotina</taxon>
        <taxon>Sordariomycetes</taxon>
        <taxon>Xylariomycetidae</taxon>
        <taxon>Amphisphaeriales</taxon>
        <taxon>Sporocadaceae</taxon>
        <taxon>Seiridium</taxon>
    </lineage>
</organism>
<comment type="caution">
    <text evidence="3">The sequence shown here is derived from an EMBL/GenBank/DDBJ whole genome shotgun (WGS) entry which is preliminary data.</text>
</comment>
<dbReference type="SUPFAM" id="SSF52540">
    <property type="entry name" value="P-loop containing nucleoside triphosphate hydrolases"/>
    <property type="match status" value="1"/>
</dbReference>
<dbReference type="Pfam" id="PF24883">
    <property type="entry name" value="NPHP3_N"/>
    <property type="match status" value="1"/>
</dbReference>
<keyword evidence="1" id="KW-0677">Repeat</keyword>
<evidence type="ECO:0000259" key="2">
    <source>
        <dbReference type="Pfam" id="PF24883"/>
    </source>
</evidence>
<protein>
    <submittedName>
        <fullName evidence="3">AAA+ ATPase domain-containing protein</fullName>
    </submittedName>
</protein>
<accession>A0ABR2USD9</accession>